<sequence length="135" mass="15850">MLETSDIEELQYDVDPEFEQWYIKSKLLSGIRRELLVEGLIDDEEVLKTAYFTFRFHIKTIIHSDMPVEYPSTLPEVVATIFHIADWNNNKNDLLLDIELEGQKFALKECQIKMRKEAVEAEAIELQTRQFKASL</sequence>
<proteinExistence type="predicted"/>
<accession>A0ABN7WNW2</accession>
<organism evidence="1 2">
    <name type="scientific">Gigaspora margarita</name>
    <dbReference type="NCBI Taxonomy" id="4874"/>
    <lineage>
        <taxon>Eukaryota</taxon>
        <taxon>Fungi</taxon>
        <taxon>Fungi incertae sedis</taxon>
        <taxon>Mucoromycota</taxon>
        <taxon>Glomeromycotina</taxon>
        <taxon>Glomeromycetes</taxon>
        <taxon>Diversisporales</taxon>
        <taxon>Gigasporaceae</taxon>
        <taxon>Gigaspora</taxon>
    </lineage>
</organism>
<keyword evidence="2" id="KW-1185">Reference proteome</keyword>
<gene>
    <name evidence="1" type="ORF">GMARGA_LOCUS32659</name>
</gene>
<dbReference type="EMBL" id="CAJVQB010051797">
    <property type="protein sequence ID" value="CAG8835608.1"/>
    <property type="molecule type" value="Genomic_DNA"/>
</dbReference>
<feature type="non-terminal residue" evidence="1">
    <location>
        <position position="1"/>
    </location>
</feature>
<reference evidence="1 2" key="1">
    <citation type="submission" date="2021-06" db="EMBL/GenBank/DDBJ databases">
        <authorList>
            <person name="Kallberg Y."/>
            <person name="Tangrot J."/>
            <person name="Rosling A."/>
        </authorList>
    </citation>
    <scope>NUCLEOTIDE SEQUENCE [LARGE SCALE GENOMIC DNA]</scope>
    <source>
        <strain evidence="1 2">120-4 pot B 10/14</strain>
    </source>
</reference>
<evidence type="ECO:0000313" key="2">
    <source>
        <dbReference type="Proteomes" id="UP000789901"/>
    </source>
</evidence>
<protein>
    <submittedName>
        <fullName evidence="1">35697_t:CDS:1</fullName>
    </submittedName>
</protein>
<name>A0ABN7WNW2_GIGMA</name>
<comment type="caution">
    <text evidence="1">The sequence shown here is derived from an EMBL/GenBank/DDBJ whole genome shotgun (WGS) entry which is preliminary data.</text>
</comment>
<feature type="non-terminal residue" evidence="1">
    <location>
        <position position="135"/>
    </location>
</feature>
<dbReference type="Proteomes" id="UP000789901">
    <property type="component" value="Unassembled WGS sequence"/>
</dbReference>
<evidence type="ECO:0000313" key="1">
    <source>
        <dbReference type="EMBL" id="CAG8835608.1"/>
    </source>
</evidence>